<dbReference type="InterPro" id="IPR004481">
    <property type="entry name" value="K/Na/Ca-exchanger"/>
</dbReference>
<evidence type="ECO:0000256" key="5">
    <source>
        <dbReference type="SAM" id="Phobius"/>
    </source>
</evidence>
<evidence type="ECO:0000259" key="6">
    <source>
        <dbReference type="Pfam" id="PF01699"/>
    </source>
</evidence>
<evidence type="ECO:0000256" key="4">
    <source>
        <dbReference type="ARBA" id="ARBA00023136"/>
    </source>
</evidence>
<feature type="transmembrane region" description="Helical" evidence="5">
    <location>
        <begin position="171"/>
        <end position="189"/>
    </location>
</feature>
<dbReference type="EMBL" id="WACR01000011">
    <property type="protein sequence ID" value="KAB1062696.1"/>
    <property type="molecule type" value="Genomic_DNA"/>
</dbReference>
<feature type="transmembrane region" description="Helical" evidence="5">
    <location>
        <begin position="101"/>
        <end position="118"/>
    </location>
</feature>
<dbReference type="AlphaFoldDB" id="A0A6N6M4M4"/>
<reference evidence="7 8" key="1">
    <citation type="submission" date="2019-09" db="EMBL/GenBank/DDBJ databases">
        <title>Genomes of Cryomorphaceae.</title>
        <authorList>
            <person name="Bowman J.P."/>
        </authorList>
    </citation>
    <scope>NUCLEOTIDE SEQUENCE [LARGE SCALE GENOMIC DNA]</scope>
    <source>
        <strain evidence="7 8">KCTC 52047</strain>
    </source>
</reference>
<evidence type="ECO:0000313" key="8">
    <source>
        <dbReference type="Proteomes" id="UP000435357"/>
    </source>
</evidence>
<dbReference type="GO" id="GO:0008273">
    <property type="term" value="F:calcium, potassium:sodium antiporter activity"/>
    <property type="evidence" value="ECO:0007669"/>
    <property type="project" value="TreeGrafter"/>
</dbReference>
<protein>
    <submittedName>
        <fullName evidence="7">Calcium/sodium antiporter</fullName>
    </submittedName>
</protein>
<dbReference type="PANTHER" id="PTHR10846">
    <property type="entry name" value="SODIUM/POTASSIUM/CALCIUM EXCHANGER"/>
    <property type="match status" value="1"/>
</dbReference>
<keyword evidence="4 5" id="KW-0472">Membrane</keyword>
<accession>A0A6N6M4M4</accession>
<dbReference type="InterPro" id="IPR044880">
    <property type="entry name" value="NCX_ion-bd_dom_sf"/>
</dbReference>
<feature type="domain" description="Sodium/calcium exchanger membrane region" evidence="6">
    <location>
        <begin position="2"/>
        <end position="142"/>
    </location>
</feature>
<feature type="transmembrane region" description="Helical" evidence="5">
    <location>
        <begin position="240"/>
        <end position="259"/>
    </location>
</feature>
<dbReference type="GO" id="GO:0005886">
    <property type="term" value="C:plasma membrane"/>
    <property type="evidence" value="ECO:0007669"/>
    <property type="project" value="TreeGrafter"/>
</dbReference>
<feature type="transmembrane region" description="Helical" evidence="5">
    <location>
        <begin position="296"/>
        <end position="313"/>
    </location>
</feature>
<sequence length="318" mass="34537">MAYLFLILGIALLIAGGEILVKGAVNIAIRARISTLVVGMTIVSFGTSAPELVVSLKAALQGHPDISIGNVLGSNVANLALVLGLTALTSPIRVDRNSIRFDWPMMLFVTILLYLFMLDLELERWEGIVMFVALILFSLFLVFESRRYNRRSRVEDEVEDTATKGSVWRDVLYIALGAFGLSLGSEWLVDGATEVAKNLGVSDLLISSTIVAFGTSTPELITSITAAVRKETDISIGNLIGSNIFNIAAILGITAISIPVSINQAVLSIDFWWVAAITLLVFPFMLNNLKISRVEGGILFIFYLAYIISGVLFEKGVF</sequence>
<keyword evidence="8" id="KW-1185">Reference proteome</keyword>
<keyword evidence="3 5" id="KW-1133">Transmembrane helix</keyword>
<dbReference type="GO" id="GO:0006874">
    <property type="term" value="P:intracellular calcium ion homeostasis"/>
    <property type="evidence" value="ECO:0007669"/>
    <property type="project" value="TreeGrafter"/>
</dbReference>
<evidence type="ECO:0000313" key="7">
    <source>
        <dbReference type="EMBL" id="KAB1062696.1"/>
    </source>
</evidence>
<comment type="subcellular location">
    <subcellularLocation>
        <location evidence="1">Membrane</location>
        <topology evidence="1">Multi-pass membrane protein</topology>
    </subcellularLocation>
</comment>
<proteinExistence type="predicted"/>
<comment type="caution">
    <text evidence="7">The sequence shown here is derived from an EMBL/GenBank/DDBJ whole genome shotgun (WGS) entry which is preliminary data.</text>
</comment>
<dbReference type="PANTHER" id="PTHR10846:SF8">
    <property type="entry name" value="INNER MEMBRANE PROTEIN YRBG"/>
    <property type="match status" value="1"/>
</dbReference>
<feature type="transmembrane region" description="Helical" evidence="5">
    <location>
        <begin position="204"/>
        <end position="228"/>
    </location>
</feature>
<name>A0A6N6M4M4_9FLAO</name>
<dbReference type="Proteomes" id="UP000435357">
    <property type="component" value="Unassembled WGS sequence"/>
</dbReference>
<dbReference type="Pfam" id="PF01699">
    <property type="entry name" value="Na_Ca_ex"/>
    <property type="match status" value="2"/>
</dbReference>
<keyword evidence="2 5" id="KW-0812">Transmembrane</keyword>
<gene>
    <name evidence="7" type="ORF">F3059_12180</name>
</gene>
<dbReference type="Gene3D" id="1.20.1420.30">
    <property type="entry name" value="NCX, central ion-binding region"/>
    <property type="match status" value="1"/>
</dbReference>
<dbReference type="InterPro" id="IPR004837">
    <property type="entry name" value="NaCa_Exmemb"/>
</dbReference>
<evidence type="ECO:0000256" key="3">
    <source>
        <dbReference type="ARBA" id="ARBA00022989"/>
    </source>
</evidence>
<evidence type="ECO:0000256" key="2">
    <source>
        <dbReference type="ARBA" id="ARBA00022692"/>
    </source>
</evidence>
<evidence type="ECO:0000256" key="1">
    <source>
        <dbReference type="ARBA" id="ARBA00004141"/>
    </source>
</evidence>
<feature type="domain" description="Sodium/calcium exchanger membrane region" evidence="6">
    <location>
        <begin position="171"/>
        <end position="308"/>
    </location>
</feature>
<organism evidence="7 8">
    <name type="scientific">Salibacter halophilus</name>
    <dbReference type="NCBI Taxonomy" id="1803916"/>
    <lineage>
        <taxon>Bacteria</taxon>
        <taxon>Pseudomonadati</taxon>
        <taxon>Bacteroidota</taxon>
        <taxon>Flavobacteriia</taxon>
        <taxon>Flavobacteriales</taxon>
        <taxon>Salibacteraceae</taxon>
        <taxon>Salibacter</taxon>
    </lineage>
</organism>
<feature type="transmembrane region" description="Helical" evidence="5">
    <location>
        <begin position="66"/>
        <end position="89"/>
    </location>
</feature>
<feature type="transmembrane region" description="Helical" evidence="5">
    <location>
        <begin position="124"/>
        <end position="143"/>
    </location>
</feature>
<dbReference type="GO" id="GO:0005262">
    <property type="term" value="F:calcium channel activity"/>
    <property type="evidence" value="ECO:0007669"/>
    <property type="project" value="TreeGrafter"/>
</dbReference>
<dbReference type="RefSeq" id="WP_151169662.1">
    <property type="nucleotide sequence ID" value="NZ_WACR01000011.1"/>
</dbReference>
<dbReference type="NCBIfam" id="TIGR00367">
    <property type="entry name" value="calcium/sodium antiporter"/>
    <property type="match status" value="1"/>
</dbReference>
<dbReference type="OrthoDB" id="9794225at2"/>
<feature type="transmembrane region" description="Helical" evidence="5">
    <location>
        <begin position="271"/>
        <end position="289"/>
    </location>
</feature>